<dbReference type="Gene3D" id="3.30.1330.70">
    <property type="entry name" value="Holliday junction resolvase RusA"/>
    <property type="match status" value="1"/>
</dbReference>
<proteinExistence type="predicted"/>
<dbReference type="Pfam" id="PF05866">
    <property type="entry name" value="RusA"/>
    <property type="match status" value="1"/>
</dbReference>
<reference evidence="1" key="1">
    <citation type="submission" date="2020-05" db="EMBL/GenBank/DDBJ databases">
        <authorList>
            <person name="Chiriac C."/>
            <person name="Salcher M."/>
            <person name="Ghai R."/>
            <person name="Kavagutti S V."/>
        </authorList>
    </citation>
    <scope>NUCLEOTIDE SEQUENCE</scope>
</reference>
<protein>
    <submittedName>
        <fullName evidence="1">Rus Holliday junction resolvase</fullName>
    </submittedName>
</protein>
<accession>A0A6J5RE14</accession>
<evidence type="ECO:0000313" key="1">
    <source>
        <dbReference type="EMBL" id="CAB4195473.1"/>
    </source>
</evidence>
<name>A0A6J5RE14_9CAUD</name>
<dbReference type="EMBL" id="LR797250">
    <property type="protein sequence ID" value="CAB4195473.1"/>
    <property type="molecule type" value="Genomic_DNA"/>
</dbReference>
<dbReference type="GO" id="GO:0006281">
    <property type="term" value="P:DNA repair"/>
    <property type="evidence" value="ECO:0007669"/>
    <property type="project" value="InterPro"/>
</dbReference>
<dbReference type="GO" id="GO:0006310">
    <property type="term" value="P:DNA recombination"/>
    <property type="evidence" value="ECO:0007669"/>
    <property type="project" value="InterPro"/>
</dbReference>
<gene>
    <name evidence="1" type="ORF">UFOVP1298_21</name>
</gene>
<dbReference type="InterPro" id="IPR008822">
    <property type="entry name" value="Endonuclease_RusA-like"/>
</dbReference>
<sequence>MILLPYPISTNRYWRTFRGRMVRSSLALEYKDQVQDAAQEAGLELLGCCVQVEMVLHPVRPKDWIKREKRDPRWVLGVRRIDIDNAQKVAIDALQGTAYENDRQITSLSICLGNAIEDGGLSVVITPDITWG</sequence>
<dbReference type="InterPro" id="IPR036614">
    <property type="entry name" value="RusA-like_sf"/>
</dbReference>
<dbReference type="SUPFAM" id="SSF103084">
    <property type="entry name" value="Holliday junction resolvase RusA"/>
    <property type="match status" value="1"/>
</dbReference>
<dbReference type="GO" id="GO:0000287">
    <property type="term" value="F:magnesium ion binding"/>
    <property type="evidence" value="ECO:0007669"/>
    <property type="project" value="InterPro"/>
</dbReference>
<organism evidence="1">
    <name type="scientific">uncultured Caudovirales phage</name>
    <dbReference type="NCBI Taxonomy" id="2100421"/>
    <lineage>
        <taxon>Viruses</taxon>
        <taxon>Duplodnaviria</taxon>
        <taxon>Heunggongvirae</taxon>
        <taxon>Uroviricota</taxon>
        <taxon>Caudoviricetes</taxon>
        <taxon>Peduoviridae</taxon>
        <taxon>Maltschvirus</taxon>
        <taxon>Maltschvirus maltsch</taxon>
    </lineage>
</organism>